<organism evidence="2 3">
    <name type="scientific">Bacillus spongiae</name>
    <dbReference type="NCBI Taxonomy" id="2683610"/>
    <lineage>
        <taxon>Bacteria</taxon>
        <taxon>Bacillati</taxon>
        <taxon>Bacillota</taxon>
        <taxon>Bacilli</taxon>
        <taxon>Bacillales</taxon>
        <taxon>Bacillaceae</taxon>
        <taxon>Bacillus</taxon>
    </lineage>
</organism>
<protein>
    <recommendedName>
        <fullName evidence="4">Holin</fullName>
    </recommendedName>
</protein>
<evidence type="ECO:0000313" key="2">
    <source>
        <dbReference type="EMBL" id="MEI5907566.1"/>
    </source>
</evidence>
<feature type="transmembrane region" description="Helical" evidence="1">
    <location>
        <begin position="13"/>
        <end position="30"/>
    </location>
</feature>
<feature type="transmembrane region" description="Helical" evidence="1">
    <location>
        <begin position="59"/>
        <end position="78"/>
    </location>
</feature>
<keyword evidence="1" id="KW-0812">Transmembrane</keyword>
<sequence length="95" mass="10801">MDFPIIHTNFWDAVIAIPLIIVITQLLKIMLKPPKKYIPFIAVFLGLSISIFISHRDNLVAGVFMGWFYGYAAIGSYASSKTAFLSFRGERMENR</sequence>
<keyword evidence="3" id="KW-1185">Reference proteome</keyword>
<proteinExistence type="predicted"/>
<keyword evidence="1" id="KW-1133">Transmembrane helix</keyword>
<accession>A0ABU8HDX3</accession>
<evidence type="ECO:0008006" key="4">
    <source>
        <dbReference type="Google" id="ProtNLM"/>
    </source>
</evidence>
<keyword evidence="1" id="KW-0472">Membrane</keyword>
<comment type="caution">
    <text evidence="2">The sequence shown here is derived from an EMBL/GenBank/DDBJ whole genome shotgun (WGS) entry which is preliminary data.</text>
</comment>
<gene>
    <name evidence="2" type="ORF">WAK64_10915</name>
</gene>
<dbReference type="EMBL" id="JBBAXC010000008">
    <property type="protein sequence ID" value="MEI5907566.1"/>
    <property type="molecule type" value="Genomic_DNA"/>
</dbReference>
<evidence type="ECO:0000313" key="3">
    <source>
        <dbReference type="Proteomes" id="UP001312865"/>
    </source>
</evidence>
<feature type="transmembrane region" description="Helical" evidence="1">
    <location>
        <begin position="37"/>
        <end position="53"/>
    </location>
</feature>
<dbReference type="RefSeq" id="WP_336587006.1">
    <property type="nucleotide sequence ID" value="NZ_JBBAXC010000008.1"/>
</dbReference>
<name>A0ABU8HDX3_9BACI</name>
<reference evidence="2 3" key="1">
    <citation type="journal article" date="2018" name="J. Microbiol.">
        <title>Bacillus spongiae sp. nov., isolated from sponge of Jeju Island.</title>
        <authorList>
            <person name="Lee G.E."/>
            <person name="Im W.T."/>
            <person name="Park J.S."/>
        </authorList>
    </citation>
    <scope>NUCLEOTIDE SEQUENCE [LARGE SCALE GENOMIC DNA]</scope>
    <source>
        <strain evidence="2 3">135PIL107-10</strain>
    </source>
</reference>
<dbReference type="Proteomes" id="UP001312865">
    <property type="component" value="Unassembled WGS sequence"/>
</dbReference>
<evidence type="ECO:0000256" key="1">
    <source>
        <dbReference type="SAM" id="Phobius"/>
    </source>
</evidence>